<evidence type="ECO:0008006" key="4">
    <source>
        <dbReference type="Google" id="ProtNLM"/>
    </source>
</evidence>
<name>A0ABX7M7P8_9RHOO</name>
<accession>A0ABX7M7P8</accession>
<dbReference type="RefSeq" id="WP_206255097.1">
    <property type="nucleotide sequence ID" value="NZ_CP071060.1"/>
</dbReference>
<dbReference type="EMBL" id="CP071060">
    <property type="protein sequence ID" value="QSI77775.1"/>
    <property type="molecule type" value="Genomic_DNA"/>
</dbReference>
<proteinExistence type="predicted"/>
<organism evidence="2 3">
    <name type="scientific">Niveibacterium microcysteis</name>
    <dbReference type="NCBI Taxonomy" id="2811415"/>
    <lineage>
        <taxon>Bacteria</taxon>
        <taxon>Pseudomonadati</taxon>
        <taxon>Pseudomonadota</taxon>
        <taxon>Betaproteobacteria</taxon>
        <taxon>Rhodocyclales</taxon>
        <taxon>Rhodocyclaceae</taxon>
        <taxon>Niveibacterium</taxon>
    </lineage>
</organism>
<keyword evidence="3" id="KW-1185">Reference proteome</keyword>
<evidence type="ECO:0000313" key="2">
    <source>
        <dbReference type="EMBL" id="QSI77775.1"/>
    </source>
</evidence>
<dbReference type="Proteomes" id="UP000663570">
    <property type="component" value="Chromosome"/>
</dbReference>
<gene>
    <name evidence="2" type="ORF">JY500_03725</name>
</gene>
<protein>
    <recommendedName>
        <fullName evidence="4">PEP-CTERM protein-sorting domain-containing protein</fullName>
    </recommendedName>
</protein>
<reference evidence="2 3" key="1">
    <citation type="submission" date="2021-02" db="EMBL/GenBank/DDBJ databases">
        <title>Niveibacterium changnyeongensis HC41.</title>
        <authorList>
            <person name="Kang M."/>
        </authorList>
    </citation>
    <scope>NUCLEOTIDE SEQUENCE [LARGE SCALE GENOMIC DNA]</scope>
    <source>
        <strain evidence="2 3">HC41</strain>
    </source>
</reference>
<keyword evidence="1" id="KW-0732">Signal</keyword>
<feature type="chain" id="PRO_5046837878" description="PEP-CTERM protein-sorting domain-containing protein" evidence="1">
    <location>
        <begin position="24"/>
        <end position="218"/>
    </location>
</feature>
<feature type="signal peptide" evidence="1">
    <location>
        <begin position="1"/>
        <end position="23"/>
    </location>
</feature>
<evidence type="ECO:0000256" key="1">
    <source>
        <dbReference type="SAM" id="SignalP"/>
    </source>
</evidence>
<sequence>MSIRLFRCFLVCALCVASSFASASIVYNTLSPADSEAIGLGWFAGNPGNGANYITADEFVPSQSGFASRAYAPVWYVQGAVAPIQFQIRSDVGGGPGAVLGAGIVDPLVPGGLVAADFLSDLWLDEGTKYWFSIATTDASTMLTWNINSQGFRGAHSFTGALFQGPDEWLTQADSDLGALRIDVRDPASVPEPNVLGLALVSLALSTGMIRRRGRTAA</sequence>
<evidence type="ECO:0000313" key="3">
    <source>
        <dbReference type="Proteomes" id="UP000663570"/>
    </source>
</evidence>